<dbReference type="Proteomes" id="UP000239917">
    <property type="component" value="Unassembled WGS sequence"/>
</dbReference>
<reference evidence="1 2" key="1">
    <citation type="submission" date="2018-01" db="EMBL/GenBank/DDBJ databases">
        <title>Complete genome sequences of the type strains of Marinobacter flavimaris and Marinobacter maroccanus.</title>
        <authorList>
            <person name="Palau M."/>
            <person name="Boujida N."/>
            <person name="Manresa A."/>
            <person name="Minana-Galbis D."/>
        </authorList>
    </citation>
    <scope>NUCLEOTIDE SEQUENCE [LARGE SCALE GENOMIC DNA]</scope>
    <source>
        <strain evidence="1 2">N4</strain>
    </source>
</reference>
<keyword evidence="2" id="KW-1185">Reference proteome</keyword>
<dbReference type="AlphaFoldDB" id="A0A2S5Z7B1"/>
<evidence type="ECO:0000313" key="1">
    <source>
        <dbReference type="EMBL" id="PPI83295.1"/>
    </source>
</evidence>
<proteinExistence type="predicted"/>
<dbReference type="OrthoDB" id="6362508at2"/>
<comment type="caution">
    <text evidence="1">The sequence shown here is derived from an EMBL/GenBank/DDBJ whole genome shotgun (WGS) entry which is preliminary data.</text>
</comment>
<evidence type="ECO:0000313" key="2">
    <source>
        <dbReference type="Proteomes" id="UP000239917"/>
    </source>
</evidence>
<name>A0A2S5Z7B1_9GAMM</name>
<accession>A0A2S5Z7B1</accession>
<protein>
    <submittedName>
        <fullName evidence="1">Uncharacterized protein</fullName>
    </submittedName>
</protein>
<dbReference type="EMBL" id="PSSX01000015">
    <property type="protein sequence ID" value="PPI83295.1"/>
    <property type="molecule type" value="Genomic_DNA"/>
</dbReference>
<sequence>MMVNGLILFIQVGLLALLVLLAIRMITLVRSEPLAAGHQKIWSGSHLVDAHHSELPLSTSEWPVAERKPVVEAAPDRAGLITRLHILAGLQERDCRVNGLELATAPEAVKAYAAAWLYGAGCALSDKNTRHSAALIGIVAQIASRKTGIRQPEAVQAITTLTASTVYLACFRAGLEGAEFWRYNHYVPPTSSLYEAITANAFI</sequence>
<gene>
    <name evidence="1" type="ORF">KEHDKFFH_15110</name>
</gene>
<organism evidence="1 2">
    <name type="scientific">Marinobacter maroccanus</name>
    <dbReference type="NCBI Taxonomy" id="2055143"/>
    <lineage>
        <taxon>Bacteria</taxon>
        <taxon>Pseudomonadati</taxon>
        <taxon>Pseudomonadota</taxon>
        <taxon>Gammaproteobacteria</taxon>
        <taxon>Pseudomonadales</taxon>
        <taxon>Marinobacteraceae</taxon>
        <taxon>Marinobacter</taxon>
    </lineage>
</organism>
<dbReference type="RefSeq" id="WP_104322669.1">
    <property type="nucleotide sequence ID" value="NZ_PSSX01000015.1"/>
</dbReference>